<proteinExistence type="inferred from homology"/>
<dbReference type="GO" id="GO:0004109">
    <property type="term" value="F:coproporphyrinogen oxidase activity"/>
    <property type="evidence" value="ECO:0007669"/>
    <property type="project" value="UniProtKB-EC"/>
</dbReference>
<keyword evidence="6" id="KW-0627">Porphyrin biosynthesis</keyword>
<dbReference type="UniPathway" id="UPA00251">
    <property type="reaction ID" value="UER00322"/>
</dbReference>
<comment type="similarity">
    <text evidence="2">Belongs to the aerobic coproporphyrinogen-III oxidase family.</text>
</comment>
<evidence type="ECO:0000256" key="4">
    <source>
        <dbReference type="ARBA" id="ARBA00012869"/>
    </source>
</evidence>
<sequence>MAHYSSSSSSVRARFEKMIREAQDPVCTALDATDGWANFKEDVWSRPGGGGGISRVLQDKAIWKNAGVKVSVIYGIMPPEAYRAAKAAASPNQKPGPIPFFTAGISSVSVSPIQFFSISYGMGNDINLFQVLYPKNPFAPTLQIMIFHPYFGVVSHTIITTVVGEANIQESLDRAVAIITWKEAFLEGVVKHFQRYRSGHCPILIDVHGENLKRKRPYIWGAKHCKNGEKRNLGSFRNK</sequence>
<gene>
    <name evidence="8" type="ORF">Ahy_A09g041375</name>
</gene>
<dbReference type="GO" id="GO:0009570">
    <property type="term" value="C:chloroplast stroma"/>
    <property type="evidence" value="ECO:0007669"/>
    <property type="project" value="TreeGrafter"/>
</dbReference>
<dbReference type="InterPro" id="IPR001260">
    <property type="entry name" value="Coprogen_oxidase_aer"/>
</dbReference>
<dbReference type="EC" id="1.3.3.3" evidence="4"/>
<dbReference type="STRING" id="3818.A0A445BCL8"/>
<dbReference type="InterPro" id="IPR036406">
    <property type="entry name" value="Coprogen_oxidase_aer_sf"/>
</dbReference>
<evidence type="ECO:0000256" key="1">
    <source>
        <dbReference type="ARBA" id="ARBA00005168"/>
    </source>
</evidence>
<evidence type="ECO:0000256" key="6">
    <source>
        <dbReference type="ARBA" id="ARBA00023244"/>
    </source>
</evidence>
<dbReference type="EMBL" id="SDMP01000009">
    <property type="protein sequence ID" value="RYR36416.1"/>
    <property type="molecule type" value="Genomic_DNA"/>
</dbReference>
<dbReference type="PANTHER" id="PTHR10755:SF0">
    <property type="entry name" value="OXYGEN-DEPENDENT COPROPORPHYRINOGEN-III OXIDASE, MITOCHONDRIAL"/>
    <property type="match status" value="1"/>
</dbReference>
<dbReference type="SUPFAM" id="SSF102886">
    <property type="entry name" value="Coproporphyrinogen III oxidase"/>
    <property type="match status" value="1"/>
</dbReference>
<evidence type="ECO:0000256" key="7">
    <source>
        <dbReference type="ARBA" id="ARBA00049102"/>
    </source>
</evidence>
<dbReference type="GO" id="GO:0006782">
    <property type="term" value="P:protoporphyrinogen IX biosynthetic process"/>
    <property type="evidence" value="ECO:0007669"/>
    <property type="project" value="UniProtKB-UniPathway"/>
</dbReference>
<organism evidence="8 9">
    <name type="scientific">Arachis hypogaea</name>
    <name type="common">Peanut</name>
    <dbReference type="NCBI Taxonomy" id="3818"/>
    <lineage>
        <taxon>Eukaryota</taxon>
        <taxon>Viridiplantae</taxon>
        <taxon>Streptophyta</taxon>
        <taxon>Embryophyta</taxon>
        <taxon>Tracheophyta</taxon>
        <taxon>Spermatophyta</taxon>
        <taxon>Magnoliopsida</taxon>
        <taxon>eudicotyledons</taxon>
        <taxon>Gunneridae</taxon>
        <taxon>Pentapetalae</taxon>
        <taxon>rosids</taxon>
        <taxon>fabids</taxon>
        <taxon>Fabales</taxon>
        <taxon>Fabaceae</taxon>
        <taxon>Papilionoideae</taxon>
        <taxon>50 kb inversion clade</taxon>
        <taxon>dalbergioids sensu lato</taxon>
        <taxon>Dalbergieae</taxon>
        <taxon>Pterocarpus clade</taxon>
        <taxon>Arachis</taxon>
    </lineage>
</organism>
<evidence type="ECO:0000313" key="9">
    <source>
        <dbReference type="Proteomes" id="UP000289738"/>
    </source>
</evidence>
<protein>
    <recommendedName>
        <fullName evidence="4">coproporphyrinogen oxidase</fullName>
        <ecNumber evidence="4">1.3.3.3</ecNumber>
    </recommendedName>
</protein>
<evidence type="ECO:0000313" key="8">
    <source>
        <dbReference type="EMBL" id="RYR36416.1"/>
    </source>
</evidence>
<comment type="subunit">
    <text evidence="3">Homodimer.</text>
</comment>
<dbReference type="AlphaFoldDB" id="A0A445BCL8"/>
<dbReference type="Proteomes" id="UP000289738">
    <property type="component" value="Chromosome A09"/>
</dbReference>
<evidence type="ECO:0000256" key="5">
    <source>
        <dbReference type="ARBA" id="ARBA00023002"/>
    </source>
</evidence>
<keyword evidence="5" id="KW-0560">Oxidoreductase</keyword>
<dbReference type="Gene3D" id="3.40.1500.10">
    <property type="entry name" value="Coproporphyrinogen III oxidase, aerobic"/>
    <property type="match status" value="1"/>
</dbReference>
<comment type="caution">
    <text evidence="8">The sequence shown here is derived from an EMBL/GenBank/DDBJ whole genome shotgun (WGS) entry which is preliminary data.</text>
</comment>
<comment type="catalytic activity">
    <reaction evidence="7">
        <text>coproporphyrinogen III + O2 + 2 H(+) = protoporphyrinogen IX + 2 CO2 + 2 H2O</text>
        <dbReference type="Rhea" id="RHEA:18257"/>
        <dbReference type="ChEBI" id="CHEBI:15377"/>
        <dbReference type="ChEBI" id="CHEBI:15378"/>
        <dbReference type="ChEBI" id="CHEBI:15379"/>
        <dbReference type="ChEBI" id="CHEBI:16526"/>
        <dbReference type="ChEBI" id="CHEBI:57307"/>
        <dbReference type="ChEBI" id="CHEBI:57309"/>
        <dbReference type="EC" id="1.3.3.3"/>
    </reaction>
</comment>
<accession>A0A445BCL8</accession>
<keyword evidence="9" id="KW-1185">Reference proteome</keyword>
<evidence type="ECO:0000256" key="2">
    <source>
        <dbReference type="ARBA" id="ARBA00010644"/>
    </source>
</evidence>
<dbReference type="Pfam" id="PF01218">
    <property type="entry name" value="Coprogen_oxidas"/>
    <property type="match status" value="1"/>
</dbReference>
<dbReference type="PRINTS" id="PR00073">
    <property type="entry name" value="COPRGNOXDASE"/>
</dbReference>
<reference evidence="8 9" key="1">
    <citation type="submission" date="2019-01" db="EMBL/GenBank/DDBJ databases">
        <title>Sequencing of cultivated peanut Arachis hypogaea provides insights into genome evolution and oil improvement.</title>
        <authorList>
            <person name="Chen X."/>
        </authorList>
    </citation>
    <scope>NUCLEOTIDE SEQUENCE [LARGE SCALE GENOMIC DNA]</scope>
    <source>
        <strain evidence="9">cv. Fuhuasheng</strain>
        <tissue evidence="8">Leaves</tissue>
    </source>
</reference>
<dbReference type="PANTHER" id="PTHR10755">
    <property type="entry name" value="COPROPORPHYRINOGEN III OXIDASE, MITOCHONDRIAL"/>
    <property type="match status" value="1"/>
</dbReference>
<name>A0A445BCL8_ARAHY</name>
<evidence type="ECO:0000256" key="3">
    <source>
        <dbReference type="ARBA" id="ARBA00011738"/>
    </source>
</evidence>
<comment type="pathway">
    <text evidence="1">Porphyrin-containing compound metabolism; protoporphyrin-IX biosynthesis; protoporphyrinogen-IX from coproporphyrinogen-III (O2 route): step 1/1.</text>
</comment>